<organism evidence="1">
    <name type="scientific">bioreactor metagenome</name>
    <dbReference type="NCBI Taxonomy" id="1076179"/>
    <lineage>
        <taxon>unclassified sequences</taxon>
        <taxon>metagenomes</taxon>
        <taxon>ecological metagenomes</taxon>
    </lineage>
</organism>
<gene>
    <name evidence="1" type="ORF">SDC9_80196</name>
</gene>
<protein>
    <submittedName>
        <fullName evidence="1">Uncharacterized protein</fullName>
    </submittedName>
</protein>
<evidence type="ECO:0000313" key="1">
    <source>
        <dbReference type="EMBL" id="MPM33619.1"/>
    </source>
</evidence>
<proteinExistence type="predicted"/>
<comment type="caution">
    <text evidence="1">The sequence shown here is derived from an EMBL/GenBank/DDBJ whole genome shotgun (WGS) entry which is preliminary data.</text>
</comment>
<dbReference type="AlphaFoldDB" id="A0A644YZ94"/>
<sequence>MIIVGGRGEPIRSRGIKGRRKRAVSLIEIEFADLQLFAVGFEVRAIGQRHVQIGVHAQQQGIAVIFDFRELDRVGQGAFGIAHQRRQREQRLGIVEFRVQPVGVGLVDLNLEVEHIAQRHRAVLMLDFGFTQVLELEAHVFQRNPAVFRRQQNIIIGLRHEQQQLPAGVIIQRFLAHHAIFGRHHAEFPRQTVEQQPVGPQRSAGRPGIGASGLNGIVLIGDLGVVAGQTAIE</sequence>
<reference evidence="1" key="1">
    <citation type="submission" date="2019-08" db="EMBL/GenBank/DDBJ databases">
        <authorList>
            <person name="Kucharzyk K."/>
            <person name="Murdoch R.W."/>
            <person name="Higgins S."/>
            <person name="Loffler F."/>
        </authorList>
    </citation>
    <scope>NUCLEOTIDE SEQUENCE</scope>
</reference>
<name>A0A644YZ94_9ZZZZ</name>
<accession>A0A644YZ94</accession>
<dbReference type="EMBL" id="VSSQ01006711">
    <property type="protein sequence ID" value="MPM33619.1"/>
    <property type="molecule type" value="Genomic_DNA"/>
</dbReference>